<reference evidence="1" key="1">
    <citation type="submission" date="2022-10" db="EMBL/GenBank/DDBJ databases">
        <title>Genome Sequence of Xylaria curta.</title>
        <authorList>
            <person name="Buettner E."/>
        </authorList>
    </citation>
    <scope>NUCLEOTIDE SEQUENCE</scope>
    <source>
        <strain evidence="1">Babe10</strain>
    </source>
</reference>
<dbReference type="EMBL" id="JAPDGR010000275">
    <property type="protein sequence ID" value="KAJ2992335.1"/>
    <property type="molecule type" value="Genomic_DNA"/>
</dbReference>
<evidence type="ECO:0000313" key="1">
    <source>
        <dbReference type="EMBL" id="KAJ2992335.1"/>
    </source>
</evidence>
<accession>A0ACC1PJI7</accession>
<sequence>MCTLYEASAAAAMLHTQNGGKRDASQHGSESSKFKSSAATYTVDEGPPVASARRATGDGHGVGPDPVLADFAPALPRG</sequence>
<dbReference type="Proteomes" id="UP001143856">
    <property type="component" value="Unassembled WGS sequence"/>
</dbReference>
<evidence type="ECO:0000313" key="2">
    <source>
        <dbReference type="Proteomes" id="UP001143856"/>
    </source>
</evidence>
<organism evidence="1 2">
    <name type="scientific">Xylaria curta</name>
    <dbReference type="NCBI Taxonomy" id="42375"/>
    <lineage>
        <taxon>Eukaryota</taxon>
        <taxon>Fungi</taxon>
        <taxon>Dikarya</taxon>
        <taxon>Ascomycota</taxon>
        <taxon>Pezizomycotina</taxon>
        <taxon>Sordariomycetes</taxon>
        <taxon>Xylariomycetidae</taxon>
        <taxon>Xylariales</taxon>
        <taxon>Xylariaceae</taxon>
        <taxon>Xylaria</taxon>
    </lineage>
</organism>
<proteinExistence type="predicted"/>
<comment type="caution">
    <text evidence="1">The sequence shown here is derived from an EMBL/GenBank/DDBJ whole genome shotgun (WGS) entry which is preliminary data.</text>
</comment>
<protein>
    <submittedName>
        <fullName evidence="1">Uncharacterized protein</fullName>
    </submittedName>
</protein>
<name>A0ACC1PJI7_9PEZI</name>
<keyword evidence="2" id="KW-1185">Reference proteome</keyword>
<gene>
    <name evidence="1" type="ORF">NUW58_g2201</name>
</gene>